<proteinExistence type="predicted"/>
<accession>A0A0E0EWK3</accession>
<reference evidence="1" key="2">
    <citation type="submission" date="2018-05" db="EMBL/GenBank/DDBJ databases">
        <title>OmerRS3 (Oryza meridionalis Reference Sequence Version 3).</title>
        <authorList>
            <person name="Zhang J."/>
            <person name="Kudrna D."/>
            <person name="Lee S."/>
            <person name="Talag J."/>
            <person name="Welchert J."/>
            <person name="Wing R.A."/>
        </authorList>
    </citation>
    <scope>NUCLEOTIDE SEQUENCE [LARGE SCALE GENOMIC DNA]</scope>
    <source>
        <strain evidence="1">cv. OR44</strain>
    </source>
</reference>
<sequence>MEAVVRLCGWRGLPCRHRGGRRRVAVVEASVVWQREGVMETGGGVESRPVTWSSRAVTAGAGSCRLQRWTACGGGGEDGDDEVAGRSAAAAAVAVTAVTGGMAASDG</sequence>
<evidence type="ECO:0000313" key="2">
    <source>
        <dbReference type="Proteomes" id="UP000008021"/>
    </source>
</evidence>
<name>A0A0E0EWK3_9ORYZ</name>
<evidence type="ECO:0000313" key="1">
    <source>
        <dbReference type="EnsemblPlants" id="OMERI10G04100.1"/>
    </source>
</evidence>
<protein>
    <submittedName>
        <fullName evidence="1">Uncharacterized protein</fullName>
    </submittedName>
</protein>
<dbReference type="Gramene" id="OMERI10G04100.1">
    <property type="protein sequence ID" value="OMERI10G04100.1"/>
    <property type="gene ID" value="OMERI10G04100"/>
</dbReference>
<dbReference type="AlphaFoldDB" id="A0A0E0EWK3"/>
<dbReference type="EnsemblPlants" id="OMERI10G04100.1">
    <property type="protein sequence ID" value="OMERI10G04100.1"/>
    <property type="gene ID" value="OMERI10G04100"/>
</dbReference>
<keyword evidence="2" id="KW-1185">Reference proteome</keyword>
<dbReference type="Proteomes" id="UP000008021">
    <property type="component" value="Chromosome 10"/>
</dbReference>
<dbReference type="HOGENOM" id="CLU_140017_0_0_1"/>
<organism evidence="1">
    <name type="scientific">Oryza meridionalis</name>
    <dbReference type="NCBI Taxonomy" id="40149"/>
    <lineage>
        <taxon>Eukaryota</taxon>
        <taxon>Viridiplantae</taxon>
        <taxon>Streptophyta</taxon>
        <taxon>Embryophyta</taxon>
        <taxon>Tracheophyta</taxon>
        <taxon>Spermatophyta</taxon>
        <taxon>Magnoliopsida</taxon>
        <taxon>Liliopsida</taxon>
        <taxon>Poales</taxon>
        <taxon>Poaceae</taxon>
        <taxon>BOP clade</taxon>
        <taxon>Oryzoideae</taxon>
        <taxon>Oryzeae</taxon>
        <taxon>Oryzinae</taxon>
        <taxon>Oryza</taxon>
    </lineage>
</organism>
<reference evidence="1" key="1">
    <citation type="submission" date="2015-04" db="UniProtKB">
        <authorList>
            <consortium name="EnsemblPlants"/>
        </authorList>
    </citation>
    <scope>IDENTIFICATION</scope>
</reference>